<dbReference type="PANTHER" id="PTHR43731:SF14">
    <property type="entry name" value="PRESENILIN-ASSOCIATED RHOMBOID-LIKE PROTEIN, MITOCHONDRIAL"/>
    <property type="match status" value="1"/>
</dbReference>
<dbReference type="Proteomes" id="UP000183504">
    <property type="component" value="Unassembled WGS sequence"/>
</dbReference>
<dbReference type="InterPro" id="IPR050925">
    <property type="entry name" value="Rhomboid_protease_S54"/>
</dbReference>
<dbReference type="GO" id="GO:0016020">
    <property type="term" value="C:membrane"/>
    <property type="evidence" value="ECO:0007669"/>
    <property type="project" value="UniProtKB-SubCell"/>
</dbReference>
<dbReference type="AlphaFoldDB" id="A0A0B7GND0"/>
<keyword evidence="4" id="KW-0378">Hydrolase</keyword>
<evidence type="ECO:0000256" key="3">
    <source>
        <dbReference type="ARBA" id="ARBA00022692"/>
    </source>
</evidence>
<protein>
    <submittedName>
        <fullName evidence="9">Putative protease</fullName>
    </submittedName>
</protein>
<dbReference type="InterPro" id="IPR035952">
    <property type="entry name" value="Rhomboid-like_sf"/>
</dbReference>
<proteinExistence type="inferred from homology"/>
<dbReference type="EMBL" id="CDMW01000001">
    <property type="protein sequence ID" value="CEL91302.1"/>
    <property type="molecule type" value="Genomic_DNA"/>
</dbReference>
<accession>A0A0B7GND0</accession>
<dbReference type="Gene3D" id="1.20.1540.10">
    <property type="entry name" value="Rhomboid-like"/>
    <property type="match status" value="1"/>
</dbReference>
<dbReference type="GO" id="GO:0004252">
    <property type="term" value="F:serine-type endopeptidase activity"/>
    <property type="evidence" value="ECO:0007669"/>
    <property type="project" value="InterPro"/>
</dbReference>
<feature type="transmembrane region" description="Helical" evidence="7">
    <location>
        <begin position="122"/>
        <end position="142"/>
    </location>
</feature>
<dbReference type="PANTHER" id="PTHR43731">
    <property type="entry name" value="RHOMBOID PROTEASE"/>
    <property type="match status" value="1"/>
</dbReference>
<evidence type="ECO:0000256" key="5">
    <source>
        <dbReference type="ARBA" id="ARBA00022989"/>
    </source>
</evidence>
<feature type="transmembrane region" description="Helical" evidence="7">
    <location>
        <begin position="61"/>
        <end position="85"/>
    </location>
</feature>
<feature type="transmembrane region" description="Helical" evidence="7">
    <location>
        <begin position="97"/>
        <end position="116"/>
    </location>
</feature>
<feature type="transmembrane region" description="Helical" evidence="7">
    <location>
        <begin position="204"/>
        <end position="222"/>
    </location>
</feature>
<dbReference type="SUPFAM" id="SSF144091">
    <property type="entry name" value="Rhomboid-like"/>
    <property type="match status" value="1"/>
</dbReference>
<dbReference type="RefSeq" id="WP_072074700.1">
    <property type="nucleotide sequence ID" value="NZ_CDMW01000001.1"/>
</dbReference>
<reference evidence="9 10" key="1">
    <citation type="submission" date="2015-01" db="EMBL/GenBank/DDBJ databases">
        <authorList>
            <person name="Pelicic Vladimir"/>
        </authorList>
    </citation>
    <scope>NUCLEOTIDE SEQUENCE [LARGE SCALE GENOMIC DNA]</scope>
    <source>
        <strain evidence="9 10">2908</strain>
    </source>
</reference>
<evidence type="ECO:0000256" key="2">
    <source>
        <dbReference type="ARBA" id="ARBA00009045"/>
    </source>
</evidence>
<evidence type="ECO:0000256" key="7">
    <source>
        <dbReference type="SAM" id="Phobius"/>
    </source>
</evidence>
<dbReference type="GO" id="GO:0006508">
    <property type="term" value="P:proteolysis"/>
    <property type="evidence" value="ECO:0007669"/>
    <property type="project" value="UniProtKB-KW"/>
</dbReference>
<dbReference type="InterPro" id="IPR022764">
    <property type="entry name" value="Peptidase_S54_rhomboid_dom"/>
</dbReference>
<keyword evidence="3 7" id="KW-0812">Transmembrane</keyword>
<gene>
    <name evidence="9" type="ORF">SSV_2028</name>
</gene>
<keyword evidence="5 7" id="KW-1133">Transmembrane helix</keyword>
<evidence type="ECO:0000313" key="10">
    <source>
        <dbReference type="Proteomes" id="UP000183504"/>
    </source>
</evidence>
<keyword evidence="9" id="KW-0645">Protease</keyword>
<evidence type="ECO:0000256" key="4">
    <source>
        <dbReference type="ARBA" id="ARBA00022801"/>
    </source>
</evidence>
<evidence type="ECO:0000256" key="1">
    <source>
        <dbReference type="ARBA" id="ARBA00004141"/>
    </source>
</evidence>
<feature type="domain" description="Peptidase S54 rhomboid" evidence="8">
    <location>
        <begin position="56"/>
        <end position="189"/>
    </location>
</feature>
<sequence>MNYIYDKKYPVTSFLLILTTLVFVGMLILRGFSYAEAQTVFEFGAVFSPTIIMYPTQIWRLFSAIFVHIGLEHFVVNAVTLYFIGRQAEDIFGSRNFFLLYMMSGLMGNIFVFFFSPDTLSAGASTALFGLFASIVTLHYVVRDSYIQQLGQSYMTLIVVNIIFSFMPGISLAGHLGGLIGGILCAVILPVKGSSNAFKPAQRWLVLFGYLALAALLIFLGFHHSLI</sequence>
<organism evidence="9 10">
    <name type="scientific">Streptococcus sanguinis</name>
    <dbReference type="NCBI Taxonomy" id="1305"/>
    <lineage>
        <taxon>Bacteria</taxon>
        <taxon>Bacillati</taxon>
        <taxon>Bacillota</taxon>
        <taxon>Bacilli</taxon>
        <taxon>Lactobacillales</taxon>
        <taxon>Streptococcaceae</taxon>
        <taxon>Streptococcus</taxon>
    </lineage>
</organism>
<evidence type="ECO:0000256" key="6">
    <source>
        <dbReference type="ARBA" id="ARBA00023136"/>
    </source>
</evidence>
<evidence type="ECO:0000313" key="9">
    <source>
        <dbReference type="EMBL" id="CEL91302.1"/>
    </source>
</evidence>
<keyword evidence="6 7" id="KW-0472">Membrane</keyword>
<name>A0A0B7GND0_STRSA</name>
<evidence type="ECO:0000259" key="8">
    <source>
        <dbReference type="Pfam" id="PF01694"/>
    </source>
</evidence>
<comment type="similarity">
    <text evidence="2">Belongs to the peptidase S54 family.</text>
</comment>
<comment type="subcellular location">
    <subcellularLocation>
        <location evidence="1">Membrane</location>
        <topology evidence="1">Multi-pass membrane protein</topology>
    </subcellularLocation>
</comment>
<dbReference type="Pfam" id="PF01694">
    <property type="entry name" value="Rhomboid"/>
    <property type="match status" value="1"/>
</dbReference>